<organism evidence="1 2">
    <name type="scientific">Amazonocrinis nigriterrae CENA67</name>
    <dbReference type="NCBI Taxonomy" id="2794033"/>
    <lineage>
        <taxon>Bacteria</taxon>
        <taxon>Bacillati</taxon>
        <taxon>Cyanobacteriota</taxon>
        <taxon>Cyanophyceae</taxon>
        <taxon>Nostocales</taxon>
        <taxon>Nostocaceae</taxon>
        <taxon>Amazonocrinis</taxon>
        <taxon>Amazonocrinis nigriterrae</taxon>
    </lineage>
</organism>
<dbReference type="EMBL" id="JAECZC010000102">
    <property type="protein sequence ID" value="MBH8566697.1"/>
    <property type="molecule type" value="Genomic_DNA"/>
</dbReference>
<gene>
    <name evidence="1" type="ORF">I8748_31870</name>
</gene>
<accession>A0A8J7HVM2</accession>
<dbReference type="AlphaFoldDB" id="A0A8J7HVM2"/>
<dbReference type="Proteomes" id="UP000632766">
    <property type="component" value="Unassembled WGS sequence"/>
</dbReference>
<proteinExistence type="predicted"/>
<name>A0A8J7HVM2_9NOST</name>
<reference evidence="1 2" key="1">
    <citation type="journal article" date="2021" name="Int. J. Syst. Evol. Microbiol.">
        <title>Amazonocrinis nigriterrae gen. nov., sp. nov., Atlanticothrix silvestris gen. nov., sp. nov. and Dendronalium phyllosphericum gen. nov., sp. nov., nostocacean cyanobacteria from Brazilian environments.</title>
        <authorList>
            <person name="Alvarenga D.O."/>
            <person name="Andreote A.P.D."/>
            <person name="Branco L.H.Z."/>
            <person name="Delbaje E."/>
            <person name="Cruz R.B."/>
            <person name="Varani A.M."/>
            <person name="Fiore M.F."/>
        </authorList>
    </citation>
    <scope>NUCLEOTIDE SEQUENCE [LARGE SCALE GENOMIC DNA]</scope>
    <source>
        <strain evidence="1 2">CENA67</strain>
    </source>
</reference>
<keyword evidence="2" id="KW-1185">Reference proteome</keyword>
<evidence type="ECO:0000313" key="2">
    <source>
        <dbReference type="Proteomes" id="UP000632766"/>
    </source>
</evidence>
<sequence length="165" mass="19356">MTKSCLNCTWGDFRQEADHHLYFYTGECGHPEKSIRDQVLNAIEINSEDLEEIQQPFCKVADQCPAWANEFASIAHEWLKGLSGQRFDDGRWCHSVAIQGTEIRETEEFSQTFWIDADFFYNIEDTVKEELIYEFDVSFDPDINEYKIESWDVIGSDAWETEEDE</sequence>
<protein>
    <submittedName>
        <fullName evidence="1">Uncharacterized protein</fullName>
    </submittedName>
</protein>
<dbReference type="RefSeq" id="WP_198128433.1">
    <property type="nucleotide sequence ID" value="NZ_JAECZC010000102.1"/>
</dbReference>
<comment type="caution">
    <text evidence="1">The sequence shown here is derived from an EMBL/GenBank/DDBJ whole genome shotgun (WGS) entry which is preliminary data.</text>
</comment>
<evidence type="ECO:0000313" key="1">
    <source>
        <dbReference type="EMBL" id="MBH8566697.1"/>
    </source>
</evidence>